<dbReference type="EMBL" id="VSSQ01001724">
    <property type="protein sequence ID" value="MPM10663.1"/>
    <property type="molecule type" value="Genomic_DNA"/>
</dbReference>
<sequence>MKYKIFLLTLLLAAFNVNSSYGQVWLPGDTIVSCNSGLIIHAVASPLNIGSGEYLVSSVPFDSVYFSGIGSNVSTNYDDNCSDTIDIPFNFSFFEELYNKATIGGNGYLSFDLSLANQFSPWSFSSSVPSASLPLNSIFGVYHDIDLSVGGNIFFRIEGISPNRKFIVEFHNVPQFSCNSNISSTAIVLYETNIIEIHVLSKPVCSSWNSGNALLAIQNGTGNFAYYPPGRNTGPWSASHEAWRFTPSAPCDSFDLQWYINGVNAGIGDSLNLSNVDSLTLVRVEMISYCSGQALISSADEMQILSNSTMVATPSDTSICFGKSLQLSISGVSDAIWSTGDTTLLLQLTPATDTTLYAQSYNSGSCTQYTQTHIIVNPVPVKPIVVFDDSLFLLVSDISGIQWFYNDSVIEVPVSDTLSVTANGSYYALNFNEFGCSSSSDTVLVTNVSLQEQSEKNDFVIWPNPSNGVLSIKCVNEVEHAVITVVNPTGQKITTAEFSGDRFEMDLRSYISESGLLFVTIDAGSQGVIHTPVIIIH</sequence>
<organism evidence="1">
    <name type="scientific">bioreactor metagenome</name>
    <dbReference type="NCBI Taxonomy" id="1076179"/>
    <lineage>
        <taxon>unclassified sequences</taxon>
        <taxon>metagenomes</taxon>
        <taxon>ecological metagenomes</taxon>
    </lineage>
</organism>
<proteinExistence type="predicted"/>
<protein>
    <recommendedName>
        <fullName evidence="2">Secretion system C-terminal sorting domain-containing protein</fullName>
    </recommendedName>
</protein>
<evidence type="ECO:0000313" key="1">
    <source>
        <dbReference type="EMBL" id="MPM10663.1"/>
    </source>
</evidence>
<name>A0A644X8S0_9ZZZZ</name>
<gene>
    <name evidence="1" type="ORF">SDC9_56997</name>
</gene>
<comment type="caution">
    <text evidence="1">The sequence shown here is derived from an EMBL/GenBank/DDBJ whole genome shotgun (WGS) entry which is preliminary data.</text>
</comment>
<evidence type="ECO:0008006" key="2">
    <source>
        <dbReference type="Google" id="ProtNLM"/>
    </source>
</evidence>
<accession>A0A644X8S0</accession>
<reference evidence="1" key="1">
    <citation type="submission" date="2019-08" db="EMBL/GenBank/DDBJ databases">
        <authorList>
            <person name="Kucharzyk K."/>
            <person name="Murdoch R.W."/>
            <person name="Higgins S."/>
            <person name="Loffler F."/>
        </authorList>
    </citation>
    <scope>NUCLEOTIDE SEQUENCE</scope>
</reference>
<dbReference type="AlphaFoldDB" id="A0A644X8S0"/>